<protein>
    <submittedName>
        <fullName evidence="2">Uncharacterized protein</fullName>
    </submittedName>
</protein>
<dbReference type="AlphaFoldDB" id="R8CJZ9"/>
<accession>R8CJZ9</accession>
<organism evidence="2 3">
    <name type="scientific">Bacillus cereus HuA3-9</name>
    <dbReference type="NCBI Taxonomy" id="1053205"/>
    <lineage>
        <taxon>Bacteria</taxon>
        <taxon>Bacillati</taxon>
        <taxon>Bacillota</taxon>
        <taxon>Bacilli</taxon>
        <taxon>Bacillales</taxon>
        <taxon>Bacillaceae</taxon>
        <taxon>Bacillus</taxon>
        <taxon>Bacillus cereus group</taxon>
    </lineage>
</organism>
<evidence type="ECO:0000313" key="3">
    <source>
        <dbReference type="Proteomes" id="UP000014003"/>
    </source>
</evidence>
<reference evidence="2 3" key="1">
    <citation type="submission" date="2012-12" db="EMBL/GenBank/DDBJ databases">
        <title>The Genome Sequence of Bacillus cereus HuA3-9.</title>
        <authorList>
            <consortium name="The Broad Institute Genome Sequencing Platform"/>
            <consortium name="The Broad Institute Genome Sequencing Center for Infectious Disease"/>
            <person name="Feldgarden M."/>
            <person name="Van der Auwera G.A."/>
            <person name="Mahillon J."/>
            <person name="Duprez V."/>
            <person name="Timmery S."/>
            <person name="Mattelet C."/>
            <person name="Dierick K."/>
            <person name="Sun M."/>
            <person name="Yu Z."/>
            <person name="Zhu L."/>
            <person name="Hu X."/>
            <person name="Shank E.B."/>
            <person name="Swiecicka I."/>
            <person name="Hansen B.M."/>
            <person name="Andrup L."/>
            <person name="Walker B."/>
            <person name="Young S.K."/>
            <person name="Zeng Q."/>
            <person name="Gargeya S."/>
            <person name="Fitzgerald M."/>
            <person name="Haas B."/>
            <person name="Abouelleil A."/>
            <person name="Alvarado L."/>
            <person name="Arachchi H.M."/>
            <person name="Berlin A.M."/>
            <person name="Chapman S.B."/>
            <person name="Dewar J."/>
            <person name="Goldberg J."/>
            <person name="Griggs A."/>
            <person name="Gujja S."/>
            <person name="Hansen M."/>
            <person name="Howarth C."/>
            <person name="Imamovic A."/>
            <person name="Larimer J."/>
            <person name="McCowan C."/>
            <person name="Murphy C."/>
            <person name="Neiman D."/>
            <person name="Pearson M."/>
            <person name="Priest M."/>
            <person name="Roberts A."/>
            <person name="Saif S."/>
            <person name="Shea T."/>
            <person name="Sisk P."/>
            <person name="Sykes S."/>
            <person name="Wortman J."/>
            <person name="Nusbaum C."/>
            <person name="Birren B."/>
        </authorList>
    </citation>
    <scope>NUCLEOTIDE SEQUENCE [LARGE SCALE GENOMIC DNA]</scope>
    <source>
        <strain evidence="2 3">HuA3-9</strain>
    </source>
</reference>
<dbReference type="EMBL" id="AHDZ01000062">
    <property type="protein sequence ID" value="EOO11954.1"/>
    <property type="molecule type" value="Genomic_DNA"/>
</dbReference>
<sequence>MELVIAFFTVFIIIWAIIKPFAKNRRHNTNHEWKNKIGQSLSTFLSPMNRLKGSNNVIEKTACFVSLVFITCLTPLGIIILTFDIA</sequence>
<feature type="transmembrane region" description="Helical" evidence="1">
    <location>
        <begin position="62"/>
        <end position="83"/>
    </location>
</feature>
<comment type="caution">
    <text evidence="2">The sequence shown here is derived from an EMBL/GenBank/DDBJ whole genome shotgun (WGS) entry which is preliminary data.</text>
</comment>
<evidence type="ECO:0000313" key="2">
    <source>
        <dbReference type="EMBL" id="EOO11954.1"/>
    </source>
</evidence>
<proteinExistence type="predicted"/>
<gene>
    <name evidence="2" type="ORF">IGA_05183</name>
</gene>
<dbReference type="Proteomes" id="UP000014003">
    <property type="component" value="Unassembled WGS sequence"/>
</dbReference>
<keyword evidence="1" id="KW-1133">Transmembrane helix</keyword>
<keyword evidence="1" id="KW-0472">Membrane</keyword>
<name>R8CJZ9_BACCE</name>
<keyword evidence="1" id="KW-0812">Transmembrane</keyword>
<feature type="transmembrane region" description="Helical" evidence="1">
    <location>
        <begin position="6"/>
        <end position="22"/>
    </location>
</feature>
<evidence type="ECO:0000256" key="1">
    <source>
        <dbReference type="SAM" id="Phobius"/>
    </source>
</evidence>
<dbReference type="PATRIC" id="fig|1053205.3.peg.5244"/>
<dbReference type="HOGENOM" id="CLU_2491178_0_0_9"/>